<dbReference type="InterPro" id="IPR010982">
    <property type="entry name" value="Lambda_DNA-bd_dom_sf"/>
</dbReference>
<keyword evidence="3" id="KW-1185">Reference proteome</keyword>
<accession>A0AAV3XQT7</accession>
<dbReference type="SMART" id="SM00530">
    <property type="entry name" value="HTH_XRE"/>
    <property type="match status" value="1"/>
</dbReference>
<organism evidence="2 3">
    <name type="scientific">Microseira wollei NIES-4236</name>
    <dbReference type="NCBI Taxonomy" id="2530354"/>
    <lineage>
        <taxon>Bacteria</taxon>
        <taxon>Bacillati</taxon>
        <taxon>Cyanobacteriota</taxon>
        <taxon>Cyanophyceae</taxon>
        <taxon>Oscillatoriophycideae</taxon>
        <taxon>Aerosakkonematales</taxon>
        <taxon>Aerosakkonemataceae</taxon>
        <taxon>Microseira</taxon>
    </lineage>
</organism>
<dbReference type="AlphaFoldDB" id="A0AAV3XQT7"/>
<evidence type="ECO:0000313" key="3">
    <source>
        <dbReference type="Proteomes" id="UP001050975"/>
    </source>
</evidence>
<dbReference type="EMBL" id="BLAY01000174">
    <property type="protein sequence ID" value="GET42655.1"/>
    <property type="molecule type" value="Genomic_DNA"/>
</dbReference>
<protein>
    <recommendedName>
        <fullName evidence="1">HTH cro/C1-type domain-containing protein</fullName>
    </recommendedName>
</protein>
<dbReference type="SUPFAM" id="SSF47413">
    <property type="entry name" value="lambda repressor-like DNA-binding domains"/>
    <property type="match status" value="1"/>
</dbReference>
<gene>
    <name evidence="2" type="ORF">MiSe_74730</name>
</gene>
<proteinExistence type="predicted"/>
<feature type="domain" description="HTH cro/C1-type" evidence="1">
    <location>
        <begin position="11"/>
        <end position="64"/>
    </location>
</feature>
<sequence>MRGMGRAGFALKQALKTYRIRQNKLAASLGVDRSIVFRWFHEQTEPNGETIVEIVKALKGIEPVAAKKFVELYLWELVKDVEEDGRVAIALPL</sequence>
<dbReference type="PROSITE" id="PS50943">
    <property type="entry name" value="HTH_CROC1"/>
    <property type="match status" value="1"/>
</dbReference>
<comment type="caution">
    <text evidence="2">The sequence shown here is derived from an EMBL/GenBank/DDBJ whole genome shotgun (WGS) entry which is preliminary data.</text>
</comment>
<dbReference type="Gene3D" id="1.10.260.40">
    <property type="entry name" value="lambda repressor-like DNA-binding domains"/>
    <property type="match status" value="1"/>
</dbReference>
<dbReference type="CDD" id="cd00093">
    <property type="entry name" value="HTH_XRE"/>
    <property type="match status" value="1"/>
</dbReference>
<evidence type="ECO:0000313" key="2">
    <source>
        <dbReference type="EMBL" id="GET42655.1"/>
    </source>
</evidence>
<dbReference type="Pfam" id="PF01381">
    <property type="entry name" value="HTH_3"/>
    <property type="match status" value="1"/>
</dbReference>
<name>A0AAV3XQT7_9CYAN</name>
<evidence type="ECO:0000259" key="1">
    <source>
        <dbReference type="PROSITE" id="PS50943"/>
    </source>
</evidence>
<dbReference type="InterPro" id="IPR001387">
    <property type="entry name" value="Cro/C1-type_HTH"/>
</dbReference>
<reference evidence="2" key="1">
    <citation type="submission" date="2019-10" db="EMBL/GenBank/DDBJ databases">
        <title>Draft genome sequece of Microseira wollei NIES-4236.</title>
        <authorList>
            <person name="Yamaguchi H."/>
            <person name="Suzuki S."/>
            <person name="Kawachi M."/>
        </authorList>
    </citation>
    <scope>NUCLEOTIDE SEQUENCE</scope>
    <source>
        <strain evidence="2">NIES-4236</strain>
    </source>
</reference>
<dbReference type="Proteomes" id="UP001050975">
    <property type="component" value="Unassembled WGS sequence"/>
</dbReference>
<dbReference type="GO" id="GO:0003677">
    <property type="term" value="F:DNA binding"/>
    <property type="evidence" value="ECO:0007669"/>
    <property type="project" value="InterPro"/>
</dbReference>